<dbReference type="InterPro" id="IPR050317">
    <property type="entry name" value="Plant_Fungal_Acyltransferase"/>
</dbReference>
<dbReference type="InterPro" id="IPR023213">
    <property type="entry name" value="CAT-like_dom_sf"/>
</dbReference>
<dbReference type="Gene3D" id="3.30.559.10">
    <property type="entry name" value="Chloramphenicol acetyltransferase-like domain"/>
    <property type="match status" value="2"/>
</dbReference>
<accession>A0AAD8NJJ0</accession>
<name>A0AAD8NJJ0_TARER</name>
<keyword evidence="3" id="KW-1185">Reference proteome</keyword>
<dbReference type="Pfam" id="PF02458">
    <property type="entry name" value="Transferase"/>
    <property type="match status" value="1"/>
</dbReference>
<dbReference type="PANTHER" id="PTHR31642:SF228">
    <property type="entry name" value="ALCOHOL O-ACETYLTRANSFERASE"/>
    <property type="match status" value="1"/>
</dbReference>
<dbReference type="PANTHER" id="PTHR31642">
    <property type="entry name" value="TRICHOTHECENE 3-O-ACETYLTRANSFERASE"/>
    <property type="match status" value="1"/>
</dbReference>
<evidence type="ECO:0008006" key="4">
    <source>
        <dbReference type="Google" id="ProtNLM"/>
    </source>
</evidence>
<reference evidence="2" key="1">
    <citation type="journal article" date="2023" name="bioRxiv">
        <title>Improved chromosome-level genome assembly for marigold (Tagetes erecta).</title>
        <authorList>
            <person name="Jiang F."/>
            <person name="Yuan L."/>
            <person name="Wang S."/>
            <person name="Wang H."/>
            <person name="Xu D."/>
            <person name="Wang A."/>
            <person name="Fan W."/>
        </authorList>
    </citation>
    <scope>NUCLEOTIDE SEQUENCE</scope>
    <source>
        <strain evidence="2">WSJ</strain>
        <tissue evidence="2">Leaf</tissue>
    </source>
</reference>
<organism evidence="2 3">
    <name type="scientific">Tagetes erecta</name>
    <name type="common">African marigold</name>
    <dbReference type="NCBI Taxonomy" id="13708"/>
    <lineage>
        <taxon>Eukaryota</taxon>
        <taxon>Viridiplantae</taxon>
        <taxon>Streptophyta</taxon>
        <taxon>Embryophyta</taxon>
        <taxon>Tracheophyta</taxon>
        <taxon>Spermatophyta</taxon>
        <taxon>Magnoliopsida</taxon>
        <taxon>eudicotyledons</taxon>
        <taxon>Gunneridae</taxon>
        <taxon>Pentapetalae</taxon>
        <taxon>asterids</taxon>
        <taxon>campanulids</taxon>
        <taxon>Asterales</taxon>
        <taxon>Asteraceae</taxon>
        <taxon>Asteroideae</taxon>
        <taxon>Heliantheae alliance</taxon>
        <taxon>Tageteae</taxon>
        <taxon>Tagetes</taxon>
    </lineage>
</organism>
<comment type="similarity">
    <text evidence="1">Belongs to the plant acyltransferase family.</text>
</comment>
<dbReference type="AlphaFoldDB" id="A0AAD8NJJ0"/>
<proteinExistence type="inferred from homology"/>
<evidence type="ECO:0000256" key="1">
    <source>
        <dbReference type="ARBA" id="ARBA00009861"/>
    </source>
</evidence>
<gene>
    <name evidence="2" type="ORF">QVD17_27493</name>
</gene>
<dbReference type="SMR" id="A0AAD8NJJ0"/>
<protein>
    <recommendedName>
        <fullName evidence="4">Transferase, Chloramphenicol acetyltransferase-like domain protein</fullName>
    </recommendedName>
</protein>
<dbReference type="GO" id="GO:0016747">
    <property type="term" value="F:acyltransferase activity, transferring groups other than amino-acyl groups"/>
    <property type="evidence" value="ECO:0007669"/>
    <property type="project" value="TreeGrafter"/>
</dbReference>
<dbReference type="Proteomes" id="UP001229421">
    <property type="component" value="Unassembled WGS sequence"/>
</dbReference>
<comment type="caution">
    <text evidence="2">The sequence shown here is derived from an EMBL/GenBank/DDBJ whole genome shotgun (WGS) entry which is preliminary data.</text>
</comment>
<evidence type="ECO:0000313" key="2">
    <source>
        <dbReference type="EMBL" id="KAK1418350.1"/>
    </source>
</evidence>
<sequence length="532" mass="60192">MRIYYHLLTLRRSKDLFMSHKRCLPQTSHVLSQGLCRDPQPPPLRTFSSYANISKNKYITNAVSSYSFHQLSTIHTSQLPLYEDDTQLDYTVTVKGKEVISAASTPAKYHHWLPLTNLDLLLPPIEAGVFFCYKKKTNMSPETVVNTIKISLARVLSTFYPLAGEIVQNSHGEPEVMCNNSGVEFVHAHADVELKELDLYHPDHSLKGKLMPKMHKGLLSVQVTELKCGSMIISCAFNHQLSDGYSLNKFMVAWAKLTRLEPITNVPSFRPSTLNPRRPPRYQPSLDNLYIPITSLPPPSSFKPLDSRMYYIRAESIQRIQSEASTQDTKRSKFLSFTAFLWKILANGGNDLANISRMGVVVNGRRFLTEKDDSSVFENHYGNVLSVPYGVESNSDLKAMPLHEVANRVNGFVAETTNEEHFRELIDWVELHRPTQAVARIYFGHEKSEGRAVVVSSGLGLPVKDMDFGWGEPVFGSYHVPWGSRTGYVTTMPSASRNGDWVVYMHLDEQEFDVIERMAPNVFVPLSISNLF</sequence>
<dbReference type="EMBL" id="JAUHHV010000007">
    <property type="protein sequence ID" value="KAK1418350.1"/>
    <property type="molecule type" value="Genomic_DNA"/>
</dbReference>
<evidence type="ECO:0000313" key="3">
    <source>
        <dbReference type="Proteomes" id="UP001229421"/>
    </source>
</evidence>